<evidence type="ECO:0000313" key="3">
    <source>
        <dbReference type="Proteomes" id="UP000620327"/>
    </source>
</evidence>
<feature type="transmembrane region" description="Helical" evidence="1">
    <location>
        <begin position="221"/>
        <end position="241"/>
    </location>
</feature>
<dbReference type="PANTHER" id="PTHR40033">
    <property type="entry name" value="NA(+)-MALATE SYMPORTER"/>
    <property type="match status" value="1"/>
</dbReference>
<feature type="transmembrane region" description="Helical" evidence="1">
    <location>
        <begin position="37"/>
        <end position="53"/>
    </location>
</feature>
<feature type="transmembrane region" description="Helical" evidence="1">
    <location>
        <begin position="12"/>
        <end position="31"/>
    </location>
</feature>
<name>A0A923MGA4_9FIRM</name>
<organism evidence="2 3">
    <name type="scientific">Dysosmobacter segnis</name>
    <dbReference type="NCBI Taxonomy" id="2763042"/>
    <lineage>
        <taxon>Bacteria</taxon>
        <taxon>Bacillati</taxon>
        <taxon>Bacillota</taxon>
        <taxon>Clostridia</taxon>
        <taxon>Eubacteriales</taxon>
        <taxon>Oscillospiraceae</taxon>
        <taxon>Dysosmobacter</taxon>
    </lineage>
</organism>
<feature type="transmembrane region" description="Helical" evidence="1">
    <location>
        <begin position="65"/>
        <end position="83"/>
    </location>
</feature>
<gene>
    <name evidence="2" type="ORF">H8Z83_07480</name>
</gene>
<dbReference type="Proteomes" id="UP000620327">
    <property type="component" value="Unassembled WGS sequence"/>
</dbReference>
<dbReference type="PIRSF" id="PIRSF005348">
    <property type="entry name" value="YxkH"/>
    <property type="match status" value="1"/>
</dbReference>
<feature type="transmembrane region" description="Helical" evidence="1">
    <location>
        <begin position="280"/>
        <end position="298"/>
    </location>
</feature>
<dbReference type="PANTHER" id="PTHR40033:SF1">
    <property type="entry name" value="CITRATE-SODIUM SYMPORTER"/>
    <property type="match status" value="1"/>
</dbReference>
<proteinExistence type="predicted"/>
<feature type="transmembrane region" description="Helical" evidence="1">
    <location>
        <begin position="180"/>
        <end position="200"/>
    </location>
</feature>
<sequence>MSEKKETYKLFNLPWYYFAVFAVVILLATYTGSLPKGMSGCFAFMIVLGTILYEIGEKTPIIRSYLGGGAIVVLFGTALLNYFNLLPALTKTLDDGTKIYNMACNYDLVGNITSFFKPTGAFLDFYIAALITGSILGMNSTLLKKAAARYFPAILGGLILSFALCMGTAAIMGYGTIKALLLIALPIMGGGMGAGAVPLSKIFESSNTMTAAEAISVMTPAVAIGNAISIVFAGIVVKVIASKSWNGQGALMQTGTVDPKELEISPEMQAKRDKIDVKNLGIGLFVSNSFFAWGFIVAKIWSKFVPSVSIHAYAWMIITVAICKICNLLPENIEVACYQWFQFVMKNLTTTLLVGIGLCYLSLDTVIESFSLTYLILCLVTCVGAFFGAAIVGKWVGFYPVEAGITAGLCMANMGGTGDVAVLSAADRMELMPFAQISSRLGGAIILIIGSLLLSTLGSLL</sequence>
<keyword evidence="1" id="KW-1133">Transmembrane helix</keyword>
<dbReference type="GO" id="GO:0008514">
    <property type="term" value="F:organic anion transmembrane transporter activity"/>
    <property type="evidence" value="ECO:0007669"/>
    <property type="project" value="InterPro"/>
</dbReference>
<dbReference type="RefSeq" id="WP_187014448.1">
    <property type="nucleotide sequence ID" value="NZ_JACOQI010000005.1"/>
</dbReference>
<evidence type="ECO:0000256" key="1">
    <source>
        <dbReference type="SAM" id="Phobius"/>
    </source>
</evidence>
<dbReference type="AlphaFoldDB" id="A0A923MGA4"/>
<evidence type="ECO:0000313" key="2">
    <source>
        <dbReference type="EMBL" id="MBC5770160.1"/>
    </source>
</evidence>
<keyword evidence="3" id="KW-1185">Reference proteome</keyword>
<keyword evidence="1" id="KW-0472">Membrane</keyword>
<feature type="transmembrane region" description="Helical" evidence="1">
    <location>
        <begin position="374"/>
        <end position="397"/>
    </location>
</feature>
<accession>A0A923MGA4</accession>
<dbReference type="EMBL" id="JACOQI010000005">
    <property type="protein sequence ID" value="MBC5770160.1"/>
    <property type="molecule type" value="Genomic_DNA"/>
</dbReference>
<dbReference type="Pfam" id="PF03390">
    <property type="entry name" value="2HCT"/>
    <property type="match status" value="1"/>
</dbReference>
<dbReference type="GO" id="GO:0016020">
    <property type="term" value="C:membrane"/>
    <property type="evidence" value="ECO:0007669"/>
    <property type="project" value="InterPro"/>
</dbReference>
<dbReference type="InterPro" id="IPR004679">
    <property type="entry name" value="2-OHcarboxylate_transport"/>
</dbReference>
<keyword evidence="1" id="KW-0812">Transmembrane</keyword>
<feature type="transmembrane region" description="Helical" evidence="1">
    <location>
        <begin position="437"/>
        <end position="460"/>
    </location>
</feature>
<feature type="transmembrane region" description="Helical" evidence="1">
    <location>
        <begin position="125"/>
        <end position="143"/>
    </location>
</feature>
<comment type="caution">
    <text evidence="2">The sequence shown here is derived from an EMBL/GenBank/DDBJ whole genome shotgun (WGS) entry which is preliminary data.</text>
</comment>
<feature type="transmembrane region" description="Helical" evidence="1">
    <location>
        <begin position="150"/>
        <end position="174"/>
    </location>
</feature>
<feature type="transmembrane region" description="Helical" evidence="1">
    <location>
        <begin position="310"/>
        <end position="330"/>
    </location>
</feature>
<protein>
    <submittedName>
        <fullName evidence="2">2-hydroxycarboxylate transporter family protein</fullName>
    </submittedName>
</protein>
<feature type="transmembrane region" description="Helical" evidence="1">
    <location>
        <begin position="403"/>
        <end position="425"/>
    </location>
</feature>
<reference evidence="2" key="1">
    <citation type="submission" date="2020-08" db="EMBL/GenBank/DDBJ databases">
        <title>Genome public.</title>
        <authorList>
            <person name="Liu C."/>
            <person name="Sun Q."/>
        </authorList>
    </citation>
    <scope>NUCLEOTIDE SEQUENCE</scope>
    <source>
        <strain evidence="2">BX15</strain>
    </source>
</reference>
<feature type="transmembrane region" description="Helical" evidence="1">
    <location>
        <begin position="350"/>
        <end position="367"/>
    </location>
</feature>